<name>A0ABW3P9E7_9PROT</name>
<keyword evidence="3" id="KW-1185">Reference proteome</keyword>
<dbReference type="RefSeq" id="WP_379030244.1">
    <property type="nucleotide sequence ID" value="NZ_JBHTLN010000001.1"/>
</dbReference>
<gene>
    <name evidence="2" type="ORF">ACFQ2T_02895</name>
</gene>
<evidence type="ECO:0000259" key="1">
    <source>
        <dbReference type="Pfam" id="PF00596"/>
    </source>
</evidence>
<dbReference type="EMBL" id="JBHTLN010000001">
    <property type="protein sequence ID" value="MFD1121437.1"/>
    <property type="molecule type" value="Genomic_DNA"/>
</dbReference>
<dbReference type="Pfam" id="PF00596">
    <property type="entry name" value="Aldolase_II"/>
    <property type="match status" value="1"/>
</dbReference>
<dbReference type="InterPro" id="IPR001303">
    <property type="entry name" value="Aldolase_II/adducin_N"/>
</dbReference>
<evidence type="ECO:0000313" key="3">
    <source>
        <dbReference type="Proteomes" id="UP001597206"/>
    </source>
</evidence>
<dbReference type="Gene3D" id="3.40.225.10">
    <property type="entry name" value="Class II aldolase/adducin N-terminal domain"/>
    <property type="match status" value="1"/>
</dbReference>
<proteinExistence type="predicted"/>
<accession>A0ABW3P9E7</accession>
<feature type="domain" description="Class II aldolase/adducin N-terminal" evidence="1">
    <location>
        <begin position="86"/>
        <end position="187"/>
    </location>
</feature>
<sequence>MSDTFTEAELVKYVEQAKADALHSFNFLKETGTLSATWTYHITHKIPGQDKLLNIRFPWPWERSRDPVVSIDTFSEKKDHILQESRIDADTVIHAHTPYLAAWSLAQINFPILYVAAQRHLLAREIPNHLDRTRSILSIISERLDNHPELAPPPALLESNGGANIWGKGIIGTSQLVLLIEEAARFQSLAEQVGGAKDYTPGALEVQWKRTGLVEKAKQYTGRFIADLLKQEDKQKAA</sequence>
<reference evidence="3" key="1">
    <citation type="journal article" date="2019" name="Int. J. Syst. Evol. Microbiol.">
        <title>The Global Catalogue of Microorganisms (GCM) 10K type strain sequencing project: providing services to taxonomists for standard genome sequencing and annotation.</title>
        <authorList>
            <consortium name="The Broad Institute Genomics Platform"/>
            <consortium name="The Broad Institute Genome Sequencing Center for Infectious Disease"/>
            <person name="Wu L."/>
            <person name="Ma J."/>
        </authorList>
    </citation>
    <scope>NUCLEOTIDE SEQUENCE [LARGE SCALE GENOMIC DNA]</scope>
    <source>
        <strain evidence="3">CCUG 58411</strain>
    </source>
</reference>
<evidence type="ECO:0000313" key="2">
    <source>
        <dbReference type="EMBL" id="MFD1121437.1"/>
    </source>
</evidence>
<comment type="caution">
    <text evidence="2">The sequence shown here is derived from an EMBL/GenBank/DDBJ whole genome shotgun (WGS) entry which is preliminary data.</text>
</comment>
<dbReference type="InterPro" id="IPR036409">
    <property type="entry name" value="Aldolase_II/adducin_N_sf"/>
</dbReference>
<organism evidence="2 3">
    <name type="scientific">Methylophilus flavus</name>
    <dbReference type="NCBI Taxonomy" id="640084"/>
    <lineage>
        <taxon>Bacteria</taxon>
        <taxon>Pseudomonadati</taxon>
        <taxon>Pseudomonadota</taxon>
        <taxon>Betaproteobacteria</taxon>
        <taxon>Nitrosomonadales</taxon>
        <taxon>Methylophilaceae</taxon>
        <taxon>Methylophilus</taxon>
    </lineage>
</organism>
<protein>
    <submittedName>
        <fullName evidence="2">Class II aldolase/adducin family protein</fullName>
    </submittedName>
</protein>
<dbReference type="Proteomes" id="UP001597206">
    <property type="component" value="Unassembled WGS sequence"/>
</dbReference>
<dbReference type="SUPFAM" id="SSF53639">
    <property type="entry name" value="AraD/HMP-PK domain-like"/>
    <property type="match status" value="1"/>
</dbReference>